<protein>
    <submittedName>
        <fullName evidence="1">Uncharacterized protein</fullName>
    </submittedName>
</protein>
<reference evidence="1 2" key="1">
    <citation type="submission" date="2015-03" db="EMBL/GenBank/DDBJ databases">
        <title>Genome sequencing of Methylobacterium tarhaniae DSM 25844.</title>
        <authorList>
            <person name="Chaudhry V."/>
            <person name="Patil P.B."/>
        </authorList>
    </citation>
    <scope>NUCLEOTIDE SEQUENCE [LARGE SCALE GENOMIC DNA]</scope>
    <source>
        <strain evidence="1 2">DSM 25844</strain>
    </source>
</reference>
<keyword evidence="2" id="KW-1185">Reference proteome</keyword>
<accession>A0A0J6VLV3</accession>
<name>A0A0J6VLV3_9HYPH</name>
<dbReference type="Proteomes" id="UP000036449">
    <property type="component" value="Unassembled WGS sequence"/>
</dbReference>
<dbReference type="RefSeq" id="WP_048451632.1">
    <property type="nucleotide sequence ID" value="NZ_LABZ01000101.1"/>
</dbReference>
<sequence length="83" mass="9364">MAAPPIEPNVPEQDKNADKLTLRLSADNRKVLEWIASRYGNITLSEAVRRALGTEKFLLEQKEKGASILIQESDGRVKEIVFR</sequence>
<dbReference type="AlphaFoldDB" id="A0A0J6VLV3"/>
<gene>
    <name evidence="1" type="ORF">VQ03_14745</name>
</gene>
<organism evidence="1 2">
    <name type="scientific">Methylobacterium tarhaniae</name>
    <dbReference type="NCBI Taxonomy" id="1187852"/>
    <lineage>
        <taxon>Bacteria</taxon>
        <taxon>Pseudomonadati</taxon>
        <taxon>Pseudomonadota</taxon>
        <taxon>Alphaproteobacteria</taxon>
        <taxon>Hyphomicrobiales</taxon>
        <taxon>Methylobacteriaceae</taxon>
        <taxon>Methylobacterium</taxon>
    </lineage>
</organism>
<evidence type="ECO:0000313" key="2">
    <source>
        <dbReference type="Proteomes" id="UP000036449"/>
    </source>
</evidence>
<evidence type="ECO:0000313" key="1">
    <source>
        <dbReference type="EMBL" id="KMO40136.1"/>
    </source>
</evidence>
<dbReference type="OrthoDB" id="9882931at2"/>
<comment type="caution">
    <text evidence="1">The sequence shown here is derived from an EMBL/GenBank/DDBJ whole genome shotgun (WGS) entry which is preliminary data.</text>
</comment>
<proteinExistence type="predicted"/>
<dbReference type="EMBL" id="LABZ01000101">
    <property type="protein sequence ID" value="KMO40136.1"/>
    <property type="molecule type" value="Genomic_DNA"/>
</dbReference>
<dbReference type="PATRIC" id="fig|1187852.3.peg.71"/>